<feature type="transmembrane region" description="Helical" evidence="2">
    <location>
        <begin position="104"/>
        <end position="125"/>
    </location>
</feature>
<feature type="domain" description="Oxidoreductase molybdopterin-binding" evidence="3">
    <location>
        <begin position="280"/>
        <end position="431"/>
    </location>
</feature>
<dbReference type="PANTHER" id="PTHR19372:SF7">
    <property type="entry name" value="SULFITE OXIDASE, MITOCHONDRIAL"/>
    <property type="match status" value="1"/>
</dbReference>
<keyword evidence="2" id="KW-0812">Transmembrane</keyword>
<dbReference type="InterPro" id="IPR036374">
    <property type="entry name" value="OxRdtase_Mopterin-bd_sf"/>
</dbReference>
<name>A0ABP6T850_9ACTN</name>
<feature type="region of interest" description="Disordered" evidence="1">
    <location>
        <begin position="526"/>
        <end position="547"/>
    </location>
</feature>
<dbReference type="Pfam" id="PF00174">
    <property type="entry name" value="Oxidored_molyb"/>
    <property type="match status" value="1"/>
</dbReference>
<keyword evidence="5" id="KW-1185">Reference proteome</keyword>
<dbReference type="Proteomes" id="UP001501676">
    <property type="component" value="Unassembled WGS sequence"/>
</dbReference>
<organism evidence="4 5">
    <name type="scientific">Cryptosporangium minutisporangium</name>
    <dbReference type="NCBI Taxonomy" id="113569"/>
    <lineage>
        <taxon>Bacteria</taxon>
        <taxon>Bacillati</taxon>
        <taxon>Actinomycetota</taxon>
        <taxon>Actinomycetes</taxon>
        <taxon>Cryptosporangiales</taxon>
        <taxon>Cryptosporangiaceae</taxon>
        <taxon>Cryptosporangium</taxon>
    </lineage>
</organism>
<proteinExistence type="predicted"/>
<dbReference type="Gene3D" id="2.60.40.650">
    <property type="match status" value="1"/>
</dbReference>
<evidence type="ECO:0000313" key="4">
    <source>
        <dbReference type="EMBL" id="GAA3395535.1"/>
    </source>
</evidence>
<dbReference type="InterPro" id="IPR014756">
    <property type="entry name" value="Ig_E-set"/>
</dbReference>
<dbReference type="EMBL" id="BAAAYN010000048">
    <property type="protein sequence ID" value="GAA3395535.1"/>
    <property type="molecule type" value="Genomic_DNA"/>
</dbReference>
<dbReference type="SUPFAM" id="SSF81296">
    <property type="entry name" value="E set domains"/>
    <property type="match status" value="1"/>
</dbReference>
<dbReference type="InterPro" id="IPR000572">
    <property type="entry name" value="OxRdtase_Mopterin-bd_dom"/>
</dbReference>
<dbReference type="SUPFAM" id="SSF56524">
    <property type="entry name" value="Oxidoreductase molybdopterin-binding domain"/>
    <property type="match status" value="1"/>
</dbReference>
<gene>
    <name evidence="4" type="ORF">GCM10020369_69030</name>
</gene>
<sequence>MAAATALGVAEILAAFVGPSSSPLTAVAGEVVDRLPRSVEQFGVRTFGSWDKPLLTAVILLSLAAAAALAGVLAVRHISFGLGVIAVFAAVGAFATAARPDSTSFAVIPTLVGAGAAMGVLYALAARAREAGATLDAEARASQYSRRTAEPADVGGTAGSASQLDSASQLGSASQPRPASPGSAVEAEAPWLVGGGGTASRRMFLTIAGGTAGAAVVAGGAGRLLARWRGVSDQRAAIRLPEPASPAPAVPAGARLDVRGITPLTTPNDTFYRVDTAFVLPQVDPNSYRLRIHGRVGRELTLSYQDLLDLPLIERDITLACVSNEVGGDLAGNARWLGVRLADLLDRVDPDPDADQLVGRSADGWTCGTPTAACRDGRDAMLAIGMNGEPLPIAHGFPVRMVVPGLYGYVSATKWLVDLELSRFSDFDAYWVPRGWSREAPIKTTSRIDTPRQSDRVSGTITVAGVAWAQRRGITRVEVRVDEGPWGSATLAAADSVDVWRQWRWEWDTATVGAGRHTLEVRATDGAGATQSGDYRPPAPNGSEGWHHISVVVR</sequence>
<keyword evidence="2" id="KW-0472">Membrane</keyword>
<evidence type="ECO:0000259" key="3">
    <source>
        <dbReference type="Pfam" id="PF00174"/>
    </source>
</evidence>
<protein>
    <submittedName>
        <fullName evidence="4">Sulfite oxidase</fullName>
    </submittedName>
</protein>
<dbReference type="PANTHER" id="PTHR19372">
    <property type="entry name" value="SULFITE REDUCTASE"/>
    <property type="match status" value="1"/>
</dbReference>
<reference evidence="5" key="1">
    <citation type="journal article" date="2019" name="Int. J. Syst. Evol. Microbiol.">
        <title>The Global Catalogue of Microorganisms (GCM) 10K type strain sequencing project: providing services to taxonomists for standard genome sequencing and annotation.</title>
        <authorList>
            <consortium name="The Broad Institute Genomics Platform"/>
            <consortium name="The Broad Institute Genome Sequencing Center for Infectious Disease"/>
            <person name="Wu L."/>
            <person name="Ma J."/>
        </authorList>
    </citation>
    <scope>NUCLEOTIDE SEQUENCE [LARGE SCALE GENOMIC DNA]</scope>
    <source>
        <strain evidence="5">JCM 9458</strain>
    </source>
</reference>
<keyword evidence="2" id="KW-1133">Transmembrane helix</keyword>
<evidence type="ECO:0000256" key="2">
    <source>
        <dbReference type="SAM" id="Phobius"/>
    </source>
</evidence>
<feature type="compositionally biased region" description="Polar residues" evidence="1">
    <location>
        <begin position="159"/>
        <end position="177"/>
    </location>
</feature>
<comment type="caution">
    <text evidence="4">The sequence shown here is derived from an EMBL/GenBank/DDBJ whole genome shotgun (WGS) entry which is preliminary data.</text>
</comment>
<evidence type="ECO:0000313" key="5">
    <source>
        <dbReference type="Proteomes" id="UP001501676"/>
    </source>
</evidence>
<accession>A0ABP6T850</accession>
<feature type="region of interest" description="Disordered" evidence="1">
    <location>
        <begin position="140"/>
        <end position="187"/>
    </location>
</feature>
<dbReference type="Pfam" id="PF17957">
    <property type="entry name" value="Big_7"/>
    <property type="match status" value="1"/>
</dbReference>
<feature type="transmembrane region" description="Helical" evidence="2">
    <location>
        <begin position="80"/>
        <end position="98"/>
    </location>
</feature>
<evidence type="ECO:0000256" key="1">
    <source>
        <dbReference type="SAM" id="MobiDB-lite"/>
    </source>
</evidence>
<feature type="transmembrane region" description="Helical" evidence="2">
    <location>
        <begin position="52"/>
        <end position="73"/>
    </location>
</feature>
<dbReference type="Gene3D" id="3.90.420.10">
    <property type="entry name" value="Oxidoreductase, molybdopterin-binding domain"/>
    <property type="match status" value="1"/>
</dbReference>